<dbReference type="InterPro" id="IPR013780">
    <property type="entry name" value="Glyco_hydro_b"/>
</dbReference>
<evidence type="ECO:0000313" key="8">
    <source>
        <dbReference type="Proteomes" id="UP000306985"/>
    </source>
</evidence>
<feature type="domain" description="Glycosyl hydrolase family 31 C-terminal" evidence="6">
    <location>
        <begin position="428"/>
        <end position="509"/>
    </location>
</feature>
<dbReference type="OrthoDB" id="176168at2"/>
<evidence type="ECO:0000256" key="3">
    <source>
        <dbReference type="ARBA" id="ARBA00023295"/>
    </source>
</evidence>
<evidence type="ECO:0000256" key="4">
    <source>
        <dbReference type="RuleBase" id="RU361185"/>
    </source>
</evidence>
<proteinExistence type="inferred from homology"/>
<organism evidence="7 8">
    <name type="scientific">Nakamurella flava</name>
    <dbReference type="NCBI Taxonomy" id="2576308"/>
    <lineage>
        <taxon>Bacteria</taxon>
        <taxon>Bacillati</taxon>
        <taxon>Actinomycetota</taxon>
        <taxon>Actinomycetes</taxon>
        <taxon>Nakamurellales</taxon>
        <taxon>Nakamurellaceae</taxon>
        <taxon>Nakamurella</taxon>
    </lineage>
</organism>
<dbReference type="SUPFAM" id="SSF51011">
    <property type="entry name" value="Glycosyl hydrolase domain"/>
    <property type="match status" value="1"/>
</dbReference>
<evidence type="ECO:0000313" key="7">
    <source>
        <dbReference type="EMBL" id="TKV57889.1"/>
    </source>
</evidence>
<evidence type="ECO:0000259" key="6">
    <source>
        <dbReference type="Pfam" id="PF21365"/>
    </source>
</evidence>
<evidence type="ECO:0000259" key="5">
    <source>
        <dbReference type="Pfam" id="PF01055"/>
    </source>
</evidence>
<dbReference type="InterPro" id="IPR017853">
    <property type="entry name" value="GH"/>
</dbReference>
<dbReference type="GO" id="GO:0005975">
    <property type="term" value="P:carbohydrate metabolic process"/>
    <property type="evidence" value="ECO:0007669"/>
    <property type="project" value="InterPro"/>
</dbReference>
<accession>A0A4U6QD80</accession>
<feature type="domain" description="Glycoside hydrolase family 31 TIM barrel" evidence="5">
    <location>
        <begin position="130"/>
        <end position="416"/>
    </location>
</feature>
<sequence length="511" mass="55861">MRVELLPGERWWGGAVADGKAMPFGDRAHERDLRVNVGFPDDPADGSNQAAPLLISSRGRSVWSESAFAFAIDAGQLTVIGGEPILVAAGSTLADAFRAASAAYFPPSGRAPAAEMFTGPQYNTWMELPYTPTQQGVLDYVRGLLDAGFPPGVVMIDDRWSIDYGDWRFDPTAFADPRGMVDQLHDWGCQVVLWLVPYISPDSPNFRRLEADGLLLRDADGGTAIRRWWNGYSAILDSSNPAALRWLRTELDVLVDTFGVDGFKFDGGDSRDYLDGDIGLHTTDIAEHSRAWGEIGLSYPFNEYRSGWKRGGQPLAQRLHDKPGTWDESGLLSLIPEGIAQGLLGYSFNCADMVGGGALGLTERSDLDQELFVRYAQVAALFPMMQFSLSPDRVLDTAALDAVLDVVRLRQDLLPEMLDWVDDAARTGEPILRALAYDFAGDTVAEQVTDQFTLGGGILVAPVLEKGATSRRVWFPAGRWSAPDGTVHEGAAWAEVPVTLSTLPWFRRTDG</sequence>
<dbReference type="CDD" id="cd06592">
    <property type="entry name" value="GH31_NET37"/>
    <property type="match status" value="1"/>
</dbReference>
<keyword evidence="2 4" id="KW-0378">Hydrolase</keyword>
<dbReference type="Pfam" id="PF01055">
    <property type="entry name" value="Glyco_hydro_31_2nd"/>
    <property type="match status" value="1"/>
</dbReference>
<dbReference type="InterPro" id="IPR050985">
    <property type="entry name" value="Alpha-glycosidase_related"/>
</dbReference>
<dbReference type="GO" id="GO:0004553">
    <property type="term" value="F:hydrolase activity, hydrolyzing O-glycosyl compounds"/>
    <property type="evidence" value="ECO:0007669"/>
    <property type="project" value="InterPro"/>
</dbReference>
<gene>
    <name evidence="7" type="ORF">FDO65_17025</name>
</gene>
<evidence type="ECO:0000256" key="2">
    <source>
        <dbReference type="ARBA" id="ARBA00022801"/>
    </source>
</evidence>
<comment type="caution">
    <text evidence="7">The sequence shown here is derived from an EMBL/GenBank/DDBJ whole genome shotgun (WGS) entry which is preliminary data.</text>
</comment>
<name>A0A4U6QD80_9ACTN</name>
<dbReference type="PANTHER" id="PTHR43053">
    <property type="entry name" value="GLYCOSIDASE FAMILY 31"/>
    <property type="match status" value="1"/>
</dbReference>
<keyword evidence="8" id="KW-1185">Reference proteome</keyword>
<dbReference type="Gene3D" id="3.20.20.80">
    <property type="entry name" value="Glycosidases"/>
    <property type="match status" value="1"/>
</dbReference>
<comment type="similarity">
    <text evidence="1 4">Belongs to the glycosyl hydrolase 31 family.</text>
</comment>
<dbReference type="InterPro" id="IPR000322">
    <property type="entry name" value="Glyco_hydro_31_TIM"/>
</dbReference>
<dbReference type="EMBL" id="SZZH01000004">
    <property type="protein sequence ID" value="TKV57889.1"/>
    <property type="molecule type" value="Genomic_DNA"/>
</dbReference>
<dbReference type="PANTHER" id="PTHR43053:SF4">
    <property type="entry name" value="MYOGENESIS-REGULATING GLYCOSIDASE"/>
    <property type="match status" value="1"/>
</dbReference>
<reference evidence="7 8" key="1">
    <citation type="submission" date="2019-05" db="EMBL/GenBank/DDBJ databases">
        <title>Nakamurella sp. N5BH11, whole genome shotgun sequence.</title>
        <authorList>
            <person name="Tuo L."/>
        </authorList>
    </citation>
    <scope>NUCLEOTIDE SEQUENCE [LARGE SCALE GENOMIC DNA]</scope>
    <source>
        <strain evidence="7 8">N5BH11</strain>
    </source>
</reference>
<dbReference type="Proteomes" id="UP000306985">
    <property type="component" value="Unassembled WGS sequence"/>
</dbReference>
<keyword evidence="3 4" id="KW-0326">Glycosidase</keyword>
<evidence type="ECO:0000256" key="1">
    <source>
        <dbReference type="ARBA" id="ARBA00007806"/>
    </source>
</evidence>
<dbReference type="Pfam" id="PF21365">
    <property type="entry name" value="Glyco_hydro_31_3rd"/>
    <property type="match status" value="1"/>
</dbReference>
<dbReference type="Gene3D" id="2.60.40.1180">
    <property type="entry name" value="Golgi alpha-mannosidase II"/>
    <property type="match status" value="1"/>
</dbReference>
<dbReference type="AlphaFoldDB" id="A0A4U6QD80"/>
<dbReference type="InterPro" id="IPR048395">
    <property type="entry name" value="Glyco_hydro_31_C"/>
</dbReference>
<protein>
    <submittedName>
        <fullName evidence="7">Glycoside hydrolase</fullName>
    </submittedName>
</protein>
<dbReference type="SUPFAM" id="SSF51445">
    <property type="entry name" value="(Trans)glycosidases"/>
    <property type="match status" value="1"/>
</dbReference>